<evidence type="ECO:0000256" key="5">
    <source>
        <dbReference type="SAM" id="Phobius"/>
    </source>
</evidence>
<dbReference type="PROSITE" id="PS51846">
    <property type="entry name" value="CNNM"/>
    <property type="match status" value="1"/>
</dbReference>
<dbReference type="Gene3D" id="3.10.580.10">
    <property type="entry name" value="CBS-domain"/>
    <property type="match status" value="1"/>
</dbReference>
<evidence type="ECO:0000259" key="7">
    <source>
        <dbReference type="PROSITE" id="PS51846"/>
    </source>
</evidence>
<organism evidence="8 9">
    <name type="scientific">Herbidospora galbida</name>
    <dbReference type="NCBI Taxonomy" id="2575442"/>
    <lineage>
        <taxon>Bacteria</taxon>
        <taxon>Bacillati</taxon>
        <taxon>Actinomycetota</taxon>
        <taxon>Actinomycetes</taxon>
        <taxon>Streptosporangiales</taxon>
        <taxon>Streptosporangiaceae</taxon>
        <taxon>Herbidospora</taxon>
    </lineage>
</organism>
<evidence type="ECO:0000256" key="2">
    <source>
        <dbReference type="ARBA" id="ARBA00022475"/>
    </source>
</evidence>
<comment type="subcellular location">
    <subcellularLocation>
        <location evidence="1">Cell membrane</location>
        <topology evidence="1">Multi-pass membrane protein</topology>
    </subcellularLocation>
</comment>
<keyword evidence="3" id="KW-0129">CBS domain</keyword>
<dbReference type="SUPFAM" id="SSF54631">
    <property type="entry name" value="CBS-domain pair"/>
    <property type="match status" value="1"/>
</dbReference>
<proteinExistence type="predicted"/>
<accession>A0A4U3M657</accession>
<keyword evidence="9" id="KW-1185">Reference proteome</keyword>
<evidence type="ECO:0000256" key="4">
    <source>
        <dbReference type="PROSITE-ProRule" id="PRU01193"/>
    </source>
</evidence>
<evidence type="ECO:0000313" key="9">
    <source>
        <dbReference type="Proteomes" id="UP000308705"/>
    </source>
</evidence>
<feature type="domain" description="CNNM transmembrane" evidence="7">
    <location>
        <begin position="1"/>
        <end position="202"/>
    </location>
</feature>
<dbReference type="EMBL" id="SZQA01000035">
    <property type="protein sequence ID" value="TKK84375.1"/>
    <property type="molecule type" value="Genomic_DNA"/>
</dbReference>
<feature type="domain" description="CBS" evidence="6">
    <location>
        <begin position="274"/>
        <end position="332"/>
    </location>
</feature>
<feature type="transmembrane region" description="Helical" evidence="5">
    <location>
        <begin position="58"/>
        <end position="79"/>
    </location>
</feature>
<dbReference type="PROSITE" id="PS51371">
    <property type="entry name" value="CBS"/>
    <property type="match status" value="1"/>
</dbReference>
<gene>
    <name evidence="8" type="ORF">FDA94_30015</name>
</gene>
<dbReference type="RefSeq" id="WP_137250425.1">
    <property type="nucleotide sequence ID" value="NZ_SZQA01000035.1"/>
</dbReference>
<dbReference type="GO" id="GO:0005886">
    <property type="term" value="C:plasma membrane"/>
    <property type="evidence" value="ECO:0007669"/>
    <property type="project" value="UniProtKB-SubCell"/>
</dbReference>
<evidence type="ECO:0000313" key="8">
    <source>
        <dbReference type="EMBL" id="TKK84375.1"/>
    </source>
</evidence>
<dbReference type="AlphaFoldDB" id="A0A4U3M657"/>
<dbReference type="OrthoDB" id="110231at2"/>
<keyword evidence="4 5" id="KW-0472">Membrane</keyword>
<keyword evidence="2" id="KW-1003">Cell membrane</keyword>
<dbReference type="InterPro" id="IPR002550">
    <property type="entry name" value="CNNM"/>
</dbReference>
<evidence type="ECO:0000256" key="3">
    <source>
        <dbReference type="PROSITE-ProRule" id="PRU00703"/>
    </source>
</evidence>
<dbReference type="Proteomes" id="UP000308705">
    <property type="component" value="Unassembled WGS sequence"/>
</dbReference>
<keyword evidence="4 5" id="KW-0812">Transmembrane</keyword>
<dbReference type="PANTHER" id="PTHR43099:SF5">
    <property type="entry name" value="HLYC_CORC FAMILY TRANSPORTER"/>
    <property type="match status" value="1"/>
</dbReference>
<sequence>MSSTMALLLGVVLLALNGFFVAAEFAVISARRHRLEEAATGPFARIAARAALRGSRQLSLMLAGAQLGITLCSLGLGMVTEPALHHLLEPVLSGLPESVGTAISYVLALGIVTFLHMVVGEMAPKSLALTHPEPAALALALPFRGFVWLARPLLAGLNGLTNGLLRLCGVRPRDELATARTPHQLAVLVAESGRMGMLDRDEHDLLTRALRVQNQSVERLMTPLADAVTIAADAPAERVHKTAVAANRLRMLVTSPEGVRGVLHVRDSLVHPDMTPGQLATPVPTLKVSTPIPDAVTALQDARAQLGLVVDERGEVVGEISVTSLIGELLTV</sequence>
<evidence type="ECO:0000259" key="6">
    <source>
        <dbReference type="PROSITE" id="PS51371"/>
    </source>
</evidence>
<comment type="caution">
    <text evidence="8">The sequence shown here is derived from an EMBL/GenBank/DDBJ whole genome shotgun (WGS) entry which is preliminary data.</text>
</comment>
<dbReference type="PANTHER" id="PTHR43099">
    <property type="entry name" value="UPF0053 PROTEIN YRKA"/>
    <property type="match status" value="1"/>
</dbReference>
<name>A0A4U3M657_9ACTN</name>
<feature type="transmembrane region" description="Helical" evidence="5">
    <location>
        <begin position="6"/>
        <end position="28"/>
    </location>
</feature>
<dbReference type="InterPro" id="IPR051676">
    <property type="entry name" value="UPF0053_domain"/>
</dbReference>
<feature type="transmembrane region" description="Helical" evidence="5">
    <location>
        <begin position="99"/>
        <end position="119"/>
    </location>
</feature>
<protein>
    <submittedName>
        <fullName evidence="8">HlyC/CorC family transporter</fullName>
    </submittedName>
</protein>
<keyword evidence="4 5" id="KW-1133">Transmembrane helix</keyword>
<dbReference type="Pfam" id="PF01595">
    <property type="entry name" value="CNNM"/>
    <property type="match status" value="1"/>
</dbReference>
<dbReference type="Pfam" id="PF00571">
    <property type="entry name" value="CBS"/>
    <property type="match status" value="1"/>
</dbReference>
<dbReference type="InterPro" id="IPR000644">
    <property type="entry name" value="CBS_dom"/>
</dbReference>
<reference evidence="8 9" key="1">
    <citation type="submission" date="2019-04" db="EMBL/GenBank/DDBJ databases">
        <title>Herbidospora sp. NEAU-GS14.nov., a novel actinomycete isolated from soil.</title>
        <authorList>
            <person name="Han L."/>
        </authorList>
    </citation>
    <scope>NUCLEOTIDE SEQUENCE [LARGE SCALE GENOMIC DNA]</scope>
    <source>
        <strain evidence="8 9">NEAU-GS14</strain>
    </source>
</reference>
<dbReference type="InterPro" id="IPR046342">
    <property type="entry name" value="CBS_dom_sf"/>
</dbReference>
<evidence type="ECO:0000256" key="1">
    <source>
        <dbReference type="ARBA" id="ARBA00004651"/>
    </source>
</evidence>